<dbReference type="InterPro" id="IPR025937">
    <property type="entry name" value="PDGLE_dom"/>
</dbReference>
<keyword evidence="4 6" id="KW-1133">Transmembrane helix</keyword>
<evidence type="ECO:0000256" key="3">
    <source>
        <dbReference type="ARBA" id="ARBA00022692"/>
    </source>
</evidence>
<name>E1RIN0_METP4</name>
<dbReference type="KEGG" id="mpi:Mpet_1870"/>
<organism evidence="8 9">
    <name type="scientific">Methanolacinia petrolearia (strain DSM 11571 / OCM 486 / SEBR 4847)</name>
    <name type="common">Methanoplanus petrolearius</name>
    <dbReference type="NCBI Taxonomy" id="679926"/>
    <lineage>
        <taxon>Archaea</taxon>
        <taxon>Methanobacteriati</taxon>
        <taxon>Methanobacteriota</taxon>
        <taxon>Stenosarchaea group</taxon>
        <taxon>Methanomicrobia</taxon>
        <taxon>Methanomicrobiales</taxon>
        <taxon>Methanomicrobiaceae</taxon>
        <taxon>Methanolacinia</taxon>
    </lineage>
</organism>
<evidence type="ECO:0000256" key="1">
    <source>
        <dbReference type="ARBA" id="ARBA00004236"/>
    </source>
</evidence>
<dbReference type="eggNOG" id="arCOG03159">
    <property type="taxonomic scope" value="Archaea"/>
</dbReference>
<keyword evidence="3 6" id="KW-0812">Transmembrane</keyword>
<dbReference type="GeneID" id="9744347"/>
<evidence type="ECO:0000256" key="5">
    <source>
        <dbReference type="ARBA" id="ARBA00023136"/>
    </source>
</evidence>
<dbReference type="Proteomes" id="UP000006565">
    <property type="component" value="Chromosome"/>
</dbReference>
<evidence type="ECO:0000313" key="9">
    <source>
        <dbReference type="Proteomes" id="UP000006565"/>
    </source>
</evidence>
<keyword evidence="2" id="KW-1003">Cell membrane</keyword>
<evidence type="ECO:0000313" key="8">
    <source>
        <dbReference type="EMBL" id="ADN36622.1"/>
    </source>
</evidence>
<keyword evidence="9" id="KW-1185">Reference proteome</keyword>
<accession>E1RIN0</accession>
<comment type="subcellular location">
    <subcellularLocation>
        <location evidence="1">Cell membrane</location>
    </subcellularLocation>
</comment>
<dbReference type="STRING" id="679926.Mpet_1870"/>
<evidence type="ECO:0000256" key="4">
    <source>
        <dbReference type="ARBA" id="ARBA00022989"/>
    </source>
</evidence>
<gene>
    <name evidence="8" type="ordered locus">Mpet_1870</name>
</gene>
<evidence type="ECO:0000256" key="6">
    <source>
        <dbReference type="SAM" id="Phobius"/>
    </source>
</evidence>
<dbReference type="Pfam" id="PF13190">
    <property type="entry name" value="PDGLE"/>
    <property type="match status" value="1"/>
</dbReference>
<dbReference type="OrthoDB" id="142687at2157"/>
<feature type="transmembrane region" description="Helical" evidence="6">
    <location>
        <begin position="82"/>
        <end position="106"/>
    </location>
</feature>
<feature type="transmembrane region" description="Helical" evidence="6">
    <location>
        <begin position="7"/>
        <end position="26"/>
    </location>
</feature>
<reference evidence="8 9" key="1">
    <citation type="journal article" date="2010" name="Stand. Genomic Sci.">
        <title>Complete genome sequence of Methanoplanus petrolearius type strain (SEBR 4847).</title>
        <authorList>
            <person name="Brambilla E."/>
            <person name="Djao O.D."/>
            <person name="Daligault H."/>
            <person name="Lapidus A."/>
            <person name="Lucas S."/>
            <person name="Hammon N."/>
            <person name="Nolan M."/>
            <person name="Tice H."/>
            <person name="Cheng J.F."/>
            <person name="Han C."/>
            <person name="Tapia R."/>
            <person name="Goodwin L."/>
            <person name="Pitluck S."/>
            <person name="Liolios K."/>
            <person name="Ivanova N."/>
            <person name="Mavromatis K."/>
            <person name="Mikhailova N."/>
            <person name="Pati A."/>
            <person name="Chen A."/>
            <person name="Palaniappan K."/>
            <person name="Land M."/>
            <person name="Hauser L."/>
            <person name="Chang Y.J."/>
            <person name="Jeffries C.D."/>
            <person name="Rohde M."/>
            <person name="Spring S."/>
            <person name="Sikorski J."/>
            <person name="Goker M."/>
            <person name="Woyke T."/>
            <person name="Bristow J."/>
            <person name="Eisen J.A."/>
            <person name="Markowitz V."/>
            <person name="Hugenholtz P."/>
            <person name="Kyrpides N.C."/>
            <person name="Klenk H.P."/>
        </authorList>
    </citation>
    <scope>NUCLEOTIDE SEQUENCE [LARGE SCALE GENOMIC DNA]</scope>
    <source>
        <strain evidence="9">DSM 11571 / OCM 486 / SEBR 4847</strain>
    </source>
</reference>
<protein>
    <submittedName>
        <fullName evidence="8">Cobalt transport protein CbiN</fullName>
    </submittedName>
</protein>
<dbReference type="RefSeq" id="WP_013329799.1">
    <property type="nucleotide sequence ID" value="NC_014507.1"/>
</dbReference>
<sequence precursor="true">MMDNKKFMIIGIIVALIIGILAVFLASGDPDGLESTALVVQDEKSILGASPEDGDAEAIGTGTFTYESPLPDYTMGESAGTAGAIVALIIGIFITFGLIIGVTWAVTSKTSKS</sequence>
<evidence type="ECO:0000256" key="2">
    <source>
        <dbReference type="ARBA" id="ARBA00022475"/>
    </source>
</evidence>
<dbReference type="HOGENOM" id="CLU_137910_1_0_2"/>
<evidence type="ECO:0000259" key="7">
    <source>
        <dbReference type="Pfam" id="PF13190"/>
    </source>
</evidence>
<dbReference type="EMBL" id="CP002117">
    <property type="protein sequence ID" value="ADN36622.1"/>
    <property type="molecule type" value="Genomic_DNA"/>
</dbReference>
<dbReference type="GO" id="GO:0005886">
    <property type="term" value="C:plasma membrane"/>
    <property type="evidence" value="ECO:0007669"/>
    <property type="project" value="UniProtKB-SubCell"/>
</dbReference>
<dbReference type="AlphaFoldDB" id="E1RIN0"/>
<feature type="domain" description="PDGLE" evidence="7">
    <location>
        <begin position="5"/>
        <end position="107"/>
    </location>
</feature>
<keyword evidence="5 6" id="KW-0472">Membrane</keyword>
<proteinExistence type="predicted"/>